<comment type="caution">
    <text evidence="1">The sequence shown here is derived from an EMBL/GenBank/DDBJ whole genome shotgun (WGS) entry which is preliminary data.</text>
</comment>
<keyword evidence="2" id="KW-1185">Reference proteome</keyword>
<accession>A0A4Q0VRF5</accession>
<dbReference type="OrthoDB" id="9772811at2"/>
<dbReference type="SUPFAM" id="SSF46626">
    <property type="entry name" value="Cytochrome c"/>
    <property type="match status" value="1"/>
</dbReference>
<dbReference type="Proteomes" id="UP000290649">
    <property type="component" value="Unassembled WGS sequence"/>
</dbReference>
<protein>
    <recommendedName>
        <fullName evidence="3">Cytochrome c domain-containing protein</fullName>
    </recommendedName>
</protein>
<dbReference type="AlphaFoldDB" id="A0A4Q0VRF5"/>
<evidence type="ECO:0008006" key="3">
    <source>
        <dbReference type="Google" id="ProtNLM"/>
    </source>
</evidence>
<sequence>MSCHSGAAFTNNQIIPVNEIGTEPSRAKALRRQAEIFSKTRMYAPQTPVPIPKEHEIIGVHFNNRTEQDLKLAYEHGDSPGVFKVKGLIGLQWSAPYLHDGGVAVGPNIYKDLGIPGTLSKGVVPDPYNSLLALIDRNLRQKVLDANRIPELKDVHVTGEGHEFWVDEEAGFTIEEQDALVNYLLSLQIEQKNN</sequence>
<gene>
    <name evidence="1" type="ORF">DS745_13180</name>
</gene>
<proteinExistence type="predicted"/>
<dbReference type="GO" id="GO:0009055">
    <property type="term" value="F:electron transfer activity"/>
    <property type="evidence" value="ECO:0007669"/>
    <property type="project" value="InterPro"/>
</dbReference>
<dbReference type="GO" id="GO:0020037">
    <property type="term" value="F:heme binding"/>
    <property type="evidence" value="ECO:0007669"/>
    <property type="project" value="InterPro"/>
</dbReference>
<evidence type="ECO:0000313" key="1">
    <source>
        <dbReference type="EMBL" id="RXI99830.1"/>
    </source>
</evidence>
<organism evidence="1 2">
    <name type="scientific">Anaerobacillus alkaliphilus</name>
    <dbReference type="NCBI Taxonomy" id="1548597"/>
    <lineage>
        <taxon>Bacteria</taxon>
        <taxon>Bacillati</taxon>
        <taxon>Bacillota</taxon>
        <taxon>Bacilli</taxon>
        <taxon>Bacillales</taxon>
        <taxon>Bacillaceae</taxon>
        <taxon>Anaerobacillus</taxon>
    </lineage>
</organism>
<evidence type="ECO:0000313" key="2">
    <source>
        <dbReference type="Proteomes" id="UP000290649"/>
    </source>
</evidence>
<dbReference type="Gene3D" id="1.10.760.10">
    <property type="entry name" value="Cytochrome c-like domain"/>
    <property type="match status" value="1"/>
</dbReference>
<reference evidence="1 2" key="1">
    <citation type="journal article" date="2019" name="Int. J. Syst. Evol. Microbiol.">
        <title>Anaerobacillus alkaliphilus sp. nov., a novel alkaliphilic and moderately halophilic bacterium.</title>
        <authorList>
            <person name="Borsodi A.K."/>
            <person name="Aszalos J.M."/>
            <person name="Bihari P."/>
            <person name="Nagy I."/>
            <person name="Schumann P."/>
            <person name="Sproer C."/>
            <person name="Kovacs A.L."/>
            <person name="Boka K."/>
            <person name="Dobosy P."/>
            <person name="Ovari M."/>
            <person name="Szili-Kovacs T."/>
            <person name="Toth E."/>
        </authorList>
    </citation>
    <scope>NUCLEOTIDE SEQUENCE [LARGE SCALE GENOMIC DNA]</scope>
    <source>
        <strain evidence="1 2">B16-10</strain>
    </source>
</reference>
<name>A0A4Q0VRF5_9BACI</name>
<dbReference type="InterPro" id="IPR036909">
    <property type="entry name" value="Cyt_c-like_dom_sf"/>
</dbReference>
<dbReference type="EMBL" id="QOUX01000042">
    <property type="protein sequence ID" value="RXI99830.1"/>
    <property type="molecule type" value="Genomic_DNA"/>
</dbReference>
<dbReference type="RefSeq" id="WP_129078686.1">
    <property type="nucleotide sequence ID" value="NZ_QOUX01000042.1"/>
</dbReference>